<comment type="caution">
    <text evidence="1">The sequence shown here is derived from an EMBL/GenBank/DDBJ whole genome shotgun (WGS) entry which is preliminary data.</text>
</comment>
<evidence type="ECO:0000313" key="2">
    <source>
        <dbReference type="Proteomes" id="UP000801492"/>
    </source>
</evidence>
<protein>
    <submittedName>
        <fullName evidence="1">Uncharacterized protein</fullName>
    </submittedName>
</protein>
<keyword evidence="2" id="KW-1185">Reference proteome</keyword>
<reference evidence="1" key="1">
    <citation type="submission" date="2019-08" db="EMBL/GenBank/DDBJ databases">
        <title>The genome of the North American firefly Photinus pyralis.</title>
        <authorList>
            <consortium name="Photinus pyralis genome working group"/>
            <person name="Fallon T.R."/>
            <person name="Sander Lower S.E."/>
            <person name="Weng J.-K."/>
        </authorList>
    </citation>
    <scope>NUCLEOTIDE SEQUENCE</scope>
    <source>
        <strain evidence="1">TRF0915ILg1</strain>
        <tissue evidence="1">Whole body</tissue>
    </source>
</reference>
<dbReference type="OrthoDB" id="6764350at2759"/>
<dbReference type="AlphaFoldDB" id="A0A8K0G650"/>
<organism evidence="1 2">
    <name type="scientific">Ignelater luminosus</name>
    <name type="common">Cucubano</name>
    <name type="synonym">Pyrophorus luminosus</name>
    <dbReference type="NCBI Taxonomy" id="2038154"/>
    <lineage>
        <taxon>Eukaryota</taxon>
        <taxon>Metazoa</taxon>
        <taxon>Ecdysozoa</taxon>
        <taxon>Arthropoda</taxon>
        <taxon>Hexapoda</taxon>
        <taxon>Insecta</taxon>
        <taxon>Pterygota</taxon>
        <taxon>Neoptera</taxon>
        <taxon>Endopterygota</taxon>
        <taxon>Coleoptera</taxon>
        <taxon>Polyphaga</taxon>
        <taxon>Elateriformia</taxon>
        <taxon>Elateroidea</taxon>
        <taxon>Elateridae</taxon>
        <taxon>Agrypninae</taxon>
        <taxon>Pyrophorini</taxon>
        <taxon>Ignelater</taxon>
    </lineage>
</organism>
<name>A0A8K0G650_IGNLU</name>
<sequence>MMEISKSDEDFTATPPDISEAATSAICNLLPEKLKGQYENTYKQFKECCQNHKAGKISKNVLLAYCQEKSRKMKHLQCGHRTLR</sequence>
<evidence type="ECO:0000313" key="1">
    <source>
        <dbReference type="EMBL" id="KAF2889917.1"/>
    </source>
</evidence>
<proteinExistence type="predicted"/>
<dbReference type="EMBL" id="VTPC01060623">
    <property type="protein sequence ID" value="KAF2889917.1"/>
    <property type="molecule type" value="Genomic_DNA"/>
</dbReference>
<gene>
    <name evidence="1" type="ORF">ILUMI_16256</name>
</gene>
<accession>A0A8K0G650</accession>
<dbReference type="Proteomes" id="UP000801492">
    <property type="component" value="Unassembled WGS sequence"/>
</dbReference>